<dbReference type="PANTHER" id="PTHR44936">
    <property type="entry name" value="SENSOR PROTEIN CREC"/>
    <property type="match status" value="1"/>
</dbReference>
<dbReference type="GO" id="GO:0000155">
    <property type="term" value="F:phosphorelay sensor kinase activity"/>
    <property type="evidence" value="ECO:0007669"/>
    <property type="project" value="InterPro"/>
</dbReference>
<dbReference type="InterPro" id="IPR036097">
    <property type="entry name" value="HisK_dim/P_sf"/>
</dbReference>
<dbReference type="Proteomes" id="UP000199766">
    <property type="component" value="Unassembled WGS sequence"/>
</dbReference>
<dbReference type="InterPro" id="IPR003661">
    <property type="entry name" value="HisK_dim/P_dom"/>
</dbReference>
<gene>
    <name evidence="12" type="ORF">SAMN02982919_00812</name>
</gene>
<dbReference type="PRINTS" id="PR00344">
    <property type="entry name" value="BCTRLSENSOR"/>
</dbReference>
<dbReference type="Gene3D" id="3.30.565.10">
    <property type="entry name" value="Histidine kinase-like ATPase, C-terminal domain"/>
    <property type="match status" value="1"/>
</dbReference>
<dbReference type="InterPro" id="IPR004358">
    <property type="entry name" value="Sig_transdc_His_kin-like_C"/>
</dbReference>
<feature type="transmembrane region" description="Helical" evidence="10">
    <location>
        <begin position="120"/>
        <end position="141"/>
    </location>
</feature>
<evidence type="ECO:0000256" key="8">
    <source>
        <dbReference type="ARBA" id="ARBA00022777"/>
    </source>
</evidence>
<dbReference type="CDD" id="cd00075">
    <property type="entry name" value="HATPase"/>
    <property type="match status" value="1"/>
</dbReference>
<feature type="transmembrane region" description="Helical" evidence="10">
    <location>
        <begin position="153"/>
        <end position="171"/>
    </location>
</feature>
<evidence type="ECO:0000256" key="2">
    <source>
        <dbReference type="ARBA" id="ARBA00004651"/>
    </source>
</evidence>
<evidence type="ECO:0000256" key="9">
    <source>
        <dbReference type="ARBA" id="ARBA00022840"/>
    </source>
</evidence>
<dbReference type="PANTHER" id="PTHR44936:SF10">
    <property type="entry name" value="SENSOR PROTEIN RSTB"/>
    <property type="match status" value="1"/>
</dbReference>
<keyword evidence="6" id="KW-0808">Transferase</keyword>
<keyword evidence="9" id="KW-0067">ATP-binding</keyword>
<dbReference type="SUPFAM" id="SSF47384">
    <property type="entry name" value="Homodimeric domain of signal transducing histidine kinase"/>
    <property type="match status" value="1"/>
</dbReference>
<reference evidence="12 13" key="1">
    <citation type="submission" date="2016-10" db="EMBL/GenBank/DDBJ databases">
        <authorList>
            <person name="de Groot N.N."/>
        </authorList>
    </citation>
    <scope>NUCLEOTIDE SEQUENCE [LARGE SCALE GENOMIC DNA]</scope>
    <source>
        <strain evidence="12 13">ATCC 35958</strain>
    </source>
</reference>
<keyword evidence="4" id="KW-1003">Cell membrane</keyword>
<dbReference type="CDD" id="cd00082">
    <property type="entry name" value="HisKA"/>
    <property type="match status" value="1"/>
</dbReference>
<dbReference type="InterPro" id="IPR003594">
    <property type="entry name" value="HATPase_dom"/>
</dbReference>
<keyword evidence="10" id="KW-0812">Transmembrane</keyword>
<evidence type="ECO:0000256" key="5">
    <source>
        <dbReference type="ARBA" id="ARBA00022553"/>
    </source>
</evidence>
<dbReference type="AlphaFoldDB" id="A0A1H9HHP2"/>
<name>A0A1H9HHP2_9BURK</name>
<keyword evidence="5" id="KW-0597">Phosphoprotein</keyword>
<dbReference type="GO" id="GO:0005524">
    <property type="term" value="F:ATP binding"/>
    <property type="evidence" value="ECO:0007669"/>
    <property type="project" value="UniProtKB-KW"/>
</dbReference>
<comment type="catalytic activity">
    <reaction evidence="1">
        <text>ATP + protein L-histidine = ADP + protein N-phospho-L-histidine.</text>
        <dbReference type="EC" id="2.7.13.3"/>
    </reaction>
</comment>
<keyword evidence="10" id="KW-1133">Transmembrane helix</keyword>
<proteinExistence type="predicted"/>
<dbReference type="EMBL" id="FOGD01000002">
    <property type="protein sequence ID" value="SEQ61798.1"/>
    <property type="molecule type" value="Genomic_DNA"/>
</dbReference>
<dbReference type="InterPro" id="IPR005467">
    <property type="entry name" value="His_kinase_dom"/>
</dbReference>
<dbReference type="STRING" id="180197.SAMN02982919_00812"/>
<evidence type="ECO:0000256" key="7">
    <source>
        <dbReference type="ARBA" id="ARBA00022741"/>
    </source>
</evidence>
<dbReference type="RefSeq" id="WP_177172817.1">
    <property type="nucleotide sequence ID" value="NZ_FOGD01000002.1"/>
</dbReference>
<comment type="subcellular location">
    <subcellularLocation>
        <location evidence="2">Cell membrane</location>
        <topology evidence="2">Multi-pass membrane protein</topology>
    </subcellularLocation>
</comment>
<accession>A0A1H9HHP2</accession>
<evidence type="ECO:0000256" key="10">
    <source>
        <dbReference type="SAM" id="Phobius"/>
    </source>
</evidence>
<dbReference type="Gene3D" id="1.10.287.130">
    <property type="match status" value="1"/>
</dbReference>
<dbReference type="InterPro" id="IPR050980">
    <property type="entry name" value="2C_sensor_his_kinase"/>
</dbReference>
<evidence type="ECO:0000259" key="11">
    <source>
        <dbReference type="PROSITE" id="PS50109"/>
    </source>
</evidence>
<keyword evidence="7" id="KW-0547">Nucleotide-binding</keyword>
<evidence type="ECO:0000256" key="3">
    <source>
        <dbReference type="ARBA" id="ARBA00012438"/>
    </source>
</evidence>
<dbReference type="SMART" id="SM00387">
    <property type="entry name" value="HATPase_c"/>
    <property type="match status" value="1"/>
</dbReference>
<evidence type="ECO:0000256" key="4">
    <source>
        <dbReference type="ARBA" id="ARBA00022475"/>
    </source>
</evidence>
<keyword evidence="10" id="KW-0472">Membrane</keyword>
<evidence type="ECO:0000313" key="13">
    <source>
        <dbReference type="Proteomes" id="UP000199766"/>
    </source>
</evidence>
<feature type="transmembrane region" description="Helical" evidence="10">
    <location>
        <begin position="73"/>
        <end position="91"/>
    </location>
</feature>
<evidence type="ECO:0000313" key="12">
    <source>
        <dbReference type="EMBL" id="SEQ61798.1"/>
    </source>
</evidence>
<sequence>MVPLTLVALVLGRLTAVRWGFIGSVIAILLVSKEIIGIQLPLRPILTITTLLLLCNVITIWRVHCGQANSKDILIGIWLDLMCLTGLLYFSGGATNPLVSILLLPVVAGLLSLSHTQSICIALAAIVSYSWLMTHFVALHVHDPDNASNLHLSGMWITFVVSTISIVWLVLRLCHALQERATELSQAREQALRDERIVAIGTLAAGAAHGLGTPLSTMAVIIEDLRDFPNIGPKIEQELDLLESQVTKCKQIIGSLTDSAEVSRSAGAQSVVVGEWLIEVLARWRAMRALPDSAVELNISEAQYATIVCEATLEQALVNILDNAWRAGGPILVYCMAPSKHQLLQISISDHGPGFILASQGCTSTGIIATPPLGQGYGLMLARATIERMGGKLNLGNRPNNKGAQVDILLPVAG</sequence>
<dbReference type="PROSITE" id="PS50109">
    <property type="entry name" value="HIS_KIN"/>
    <property type="match status" value="1"/>
</dbReference>
<dbReference type="GO" id="GO:0005886">
    <property type="term" value="C:plasma membrane"/>
    <property type="evidence" value="ECO:0007669"/>
    <property type="project" value="UniProtKB-SubCell"/>
</dbReference>
<evidence type="ECO:0000256" key="1">
    <source>
        <dbReference type="ARBA" id="ARBA00000085"/>
    </source>
</evidence>
<protein>
    <recommendedName>
        <fullName evidence="3">histidine kinase</fullName>
        <ecNumber evidence="3">2.7.13.3</ecNumber>
    </recommendedName>
</protein>
<feature type="domain" description="Histidine kinase" evidence="11">
    <location>
        <begin position="206"/>
        <end position="414"/>
    </location>
</feature>
<dbReference type="Pfam" id="PF02518">
    <property type="entry name" value="HATPase_c"/>
    <property type="match status" value="1"/>
</dbReference>
<keyword evidence="13" id="KW-1185">Reference proteome</keyword>
<feature type="transmembrane region" description="Helical" evidence="10">
    <location>
        <begin position="97"/>
        <end position="113"/>
    </location>
</feature>
<organism evidence="12 13">
    <name type="scientific">Giesbergeria anulus</name>
    <dbReference type="NCBI Taxonomy" id="180197"/>
    <lineage>
        <taxon>Bacteria</taxon>
        <taxon>Pseudomonadati</taxon>
        <taxon>Pseudomonadota</taxon>
        <taxon>Betaproteobacteria</taxon>
        <taxon>Burkholderiales</taxon>
        <taxon>Comamonadaceae</taxon>
        <taxon>Giesbergeria</taxon>
    </lineage>
</organism>
<dbReference type="SUPFAM" id="SSF55874">
    <property type="entry name" value="ATPase domain of HSP90 chaperone/DNA topoisomerase II/histidine kinase"/>
    <property type="match status" value="1"/>
</dbReference>
<dbReference type="InterPro" id="IPR036890">
    <property type="entry name" value="HATPase_C_sf"/>
</dbReference>
<feature type="transmembrane region" description="Helical" evidence="10">
    <location>
        <begin position="40"/>
        <end position="61"/>
    </location>
</feature>
<keyword evidence="8 12" id="KW-0418">Kinase</keyword>
<evidence type="ECO:0000256" key="6">
    <source>
        <dbReference type="ARBA" id="ARBA00022679"/>
    </source>
</evidence>
<dbReference type="EC" id="2.7.13.3" evidence="3"/>